<dbReference type="Proteomes" id="UP000887013">
    <property type="component" value="Unassembled WGS sequence"/>
</dbReference>
<evidence type="ECO:0000256" key="1">
    <source>
        <dbReference type="SAM" id="MobiDB-lite"/>
    </source>
</evidence>
<protein>
    <submittedName>
        <fullName evidence="2">Uncharacterized protein</fullName>
    </submittedName>
</protein>
<evidence type="ECO:0000313" key="3">
    <source>
        <dbReference type="Proteomes" id="UP000887013"/>
    </source>
</evidence>
<feature type="region of interest" description="Disordered" evidence="1">
    <location>
        <begin position="1"/>
        <end position="39"/>
    </location>
</feature>
<keyword evidence="3" id="KW-1185">Reference proteome</keyword>
<comment type="caution">
    <text evidence="2">The sequence shown here is derived from an EMBL/GenBank/DDBJ whole genome shotgun (WGS) entry which is preliminary data.</text>
</comment>
<reference evidence="2" key="1">
    <citation type="submission" date="2020-08" db="EMBL/GenBank/DDBJ databases">
        <title>Multicomponent nature underlies the extraordinary mechanical properties of spider dragline silk.</title>
        <authorList>
            <person name="Kono N."/>
            <person name="Nakamura H."/>
            <person name="Mori M."/>
            <person name="Yoshida Y."/>
            <person name="Ohtoshi R."/>
            <person name="Malay A.D."/>
            <person name="Moran D.A.P."/>
            <person name="Tomita M."/>
            <person name="Numata K."/>
            <person name="Arakawa K."/>
        </authorList>
    </citation>
    <scope>NUCLEOTIDE SEQUENCE</scope>
</reference>
<sequence length="133" mass="14729">MMPIRKPTIAKQSTSRNDTSWSRCSNVMETSGDLPEDARRHKAALCEERGEFPIIGRGKYYSPLTCPIIPALDRFDVGRHATVPASSGRFVGKHQKDSKVVTSQGFIHQSSTCWSNPTRHALLLCPVASCLPF</sequence>
<feature type="compositionally biased region" description="Polar residues" evidence="1">
    <location>
        <begin position="10"/>
        <end position="29"/>
    </location>
</feature>
<evidence type="ECO:0000313" key="2">
    <source>
        <dbReference type="EMBL" id="GFS72269.1"/>
    </source>
</evidence>
<dbReference type="EMBL" id="BMAW01001040">
    <property type="protein sequence ID" value="GFS72269.1"/>
    <property type="molecule type" value="Genomic_DNA"/>
</dbReference>
<organism evidence="2 3">
    <name type="scientific">Nephila pilipes</name>
    <name type="common">Giant wood spider</name>
    <name type="synonym">Nephila maculata</name>
    <dbReference type="NCBI Taxonomy" id="299642"/>
    <lineage>
        <taxon>Eukaryota</taxon>
        <taxon>Metazoa</taxon>
        <taxon>Ecdysozoa</taxon>
        <taxon>Arthropoda</taxon>
        <taxon>Chelicerata</taxon>
        <taxon>Arachnida</taxon>
        <taxon>Araneae</taxon>
        <taxon>Araneomorphae</taxon>
        <taxon>Entelegynae</taxon>
        <taxon>Araneoidea</taxon>
        <taxon>Nephilidae</taxon>
        <taxon>Nephila</taxon>
    </lineage>
</organism>
<name>A0A8X6MQF3_NEPPI</name>
<gene>
    <name evidence="2" type="ORF">NPIL_207871</name>
</gene>
<accession>A0A8X6MQF3</accession>
<proteinExistence type="predicted"/>
<dbReference type="AlphaFoldDB" id="A0A8X6MQF3"/>